<sequence>MRNLFKDNEKMWLEVRALLSVTLFTIIYGIGVSWFLEASLEPLYTGGIPGIGQLVRNILNSRFDMNLGNSFLGIFIMVGNIPILILGWFGVSKRFTIYSIISVVIQSTILGFIPVVDMGIDDTFVLAVMGGLLVGVGVGGALKYGTSTGGLDIVAQYYSLRHGTSVGFVSLVLNVGIALIGAVVFGSASVAAYTIIRIIVSTMVTDKLHTAYNFMKVEIITDNPAKLIQLILEKVYRGVTLAKVEGAYSHKEKTMVIVVISSYELTQIRKLVKDFDPKAFMITQPVKTIQGNFARKTIV</sequence>
<keyword evidence="4 6" id="KW-1133">Transmembrane helix</keyword>
<evidence type="ECO:0000256" key="4">
    <source>
        <dbReference type="ARBA" id="ARBA00022989"/>
    </source>
</evidence>
<gene>
    <name evidence="8" type="ORF">N7603_01375</name>
</gene>
<evidence type="ECO:0000256" key="1">
    <source>
        <dbReference type="ARBA" id="ARBA00004651"/>
    </source>
</evidence>
<feature type="transmembrane region" description="Helical" evidence="6">
    <location>
        <begin position="97"/>
        <end position="116"/>
    </location>
</feature>
<keyword evidence="3 6" id="KW-0812">Transmembrane</keyword>
<evidence type="ECO:0000256" key="3">
    <source>
        <dbReference type="ARBA" id="ARBA00022692"/>
    </source>
</evidence>
<dbReference type="InterPro" id="IPR051461">
    <property type="entry name" value="UPF0750_membrane"/>
</dbReference>
<feature type="transmembrane region" description="Helical" evidence="6">
    <location>
        <begin position="123"/>
        <end position="146"/>
    </location>
</feature>
<dbReference type="RefSeq" id="WP_262095526.1">
    <property type="nucleotide sequence ID" value="NZ_JAOEGN010000002.1"/>
</dbReference>
<keyword evidence="5 6" id="KW-0472">Membrane</keyword>
<evidence type="ECO:0000256" key="2">
    <source>
        <dbReference type="ARBA" id="ARBA00022475"/>
    </source>
</evidence>
<reference evidence="9" key="1">
    <citation type="submission" date="2023-07" db="EMBL/GenBank/DDBJ databases">
        <title>Novel Mycoplasma species identified in domestic and wild animals.</title>
        <authorList>
            <person name="Volokhov D.V."/>
            <person name="Furtak V.A."/>
            <person name="Zagorodnyaya T.A."/>
        </authorList>
    </citation>
    <scope>NUCLEOTIDE SEQUENCE [LARGE SCALE GENOMIC DNA]</scope>
    <source>
        <strain evidence="9">92-19</strain>
    </source>
</reference>
<evidence type="ECO:0000313" key="9">
    <source>
        <dbReference type="Proteomes" id="UP001209076"/>
    </source>
</evidence>
<dbReference type="PANTHER" id="PTHR33545">
    <property type="entry name" value="UPF0750 MEMBRANE PROTEIN YITT-RELATED"/>
    <property type="match status" value="1"/>
</dbReference>
<keyword evidence="2" id="KW-1003">Cell membrane</keyword>
<dbReference type="Gene3D" id="3.30.70.120">
    <property type="match status" value="1"/>
</dbReference>
<protein>
    <submittedName>
        <fullName evidence="8">YitT family protein</fullName>
    </submittedName>
</protein>
<feature type="domain" description="DUF2179" evidence="7">
    <location>
        <begin position="237"/>
        <end position="291"/>
    </location>
</feature>
<feature type="transmembrane region" description="Helical" evidence="6">
    <location>
        <begin position="12"/>
        <end position="36"/>
    </location>
</feature>
<dbReference type="InterPro" id="IPR019264">
    <property type="entry name" value="DUF2179"/>
</dbReference>
<dbReference type="Pfam" id="PF10035">
    <property type="entry name" value="DUF2179"/>
    <property type="match status" value="1"/>
</dbReference>
<evidence type="ECO:0000259" key="7">
    <source>
        <dbReference type="Pfam" id="PF10035"/>
    </source>
</evidence>
<dbReference type="CDD" id="cd16380">
    <property type="entry name" value="YitT_C"/>
    <property type="match status" value="1"/>
</dbReference>
<comment type="caution">
    <text evidence="8">The sequence shown here is derived from an EMBL/GenBank/DDBJ whole genome shotgun (WGS) entry which is preliminary data.</text>
</comment>
<dbReference type="Pfam" id="PF02588">
    <property type="entry name" value="YitT_membrane"/>
    <property type="match status" value="1"/>
</dbReference>
<accession>A0ABT2PX51</accession>
<evidence type="ECO:0000256" key="5">
    <source>
        <dbReference type="ARBA" id="ARBA00023136"/>
    </source>
</evidence>
<evidence type="ECO:0000256" key="6">
    <source>
        <dbReference type="SAM" id="Phobius"/>
    </source>
</evidence>
<dbReference type="PANTHER" id="PTHR33545:SF5">
    <property type="entry name" value="UPF0750 MEMBRANE PROTEIN YITT"/>
    <property type="match status" value="1"/>
</dbReference>
<organism evidence="8 9">
    <name type="scientific">Paracholeplasma vituli</name>
    <dbReference type="NCBI Taxonomy" id="69473"/>
    <lineage>
        <taxon>Bacteria</taxon>
        <taxon>Bacillati</taxon>
        <taxon>Mycoplasmatota</taxon>
        <taxon>Mollicutes</taxon>
        <taxon>Acholeplasmatales</taxon>
        <taxon>Acholeplasmataceae</taxon>
        <taxon>Paracholeplasma</taxon>
    </lineage>
</organism>
<comment type="subcellular location">
    <subcellularLocation>
        <location evidence="1">Cell membrane</location>
        <topology evidence="1">Multi-pass membrane protein</topology>
    </subcellularLocation>
</comment>
<feature type="transmembrane region" description="Helical" evidence="6">
    <location>
        <begin position="166"/>
        <end position="193"/>
    </location>
</feature>
<dbReference type="InterPro" id="IPR003740">
    <property type="entry name" value="YitT"/>
</dbReference>
<dbReference type="InterPro" id="IPR015867">
    <property type="entry name" value="N-reg_PII/ATP_PRibTrfase_C"/>
</dbReference>
<dbReference type="Proteomes" id="UP001209076">
    <property type="component" value="Unassembled WGS sequence"/>
</dbReference>
<dbReference type="PIRSF" id="PIRSF006483">
    <property type="entry name" value="Membrane_protein_YitT"/>
    <property type="match status" value="1"/>
</dbReference>
<proteinExistence type="predicted"/>
<dbReference type="EMBL" id="JAOEGN010000002">
    <property type="protein sequence ID" value="MCU0104302.1"/>
    <property type="molecule type" value="Genomic_DNA"/>
</dbReference>
<name>A0ABT2PX51_9MOLU</name>
<evidence type="ECO:0000313" key="8">
    <source>
        <dbReference type="EMBL" id="MCU0104302.1"/>
    </source>
</evidence>
<keyword evidence="9" id="KW-1185">Reference proteome</keyword>
<feature type="transmembrane region" description="Helical" evidence="6">
    <location>
        <begin position="71"/>
        <end position="91"/>
    </location>
</feature>